<comment type="caution">
    <text evidence="3">The sequence shown here is derived from an EMBL/GenBank/DDBJ whole genome shotgun (WGS) entry which is preliminary data.</text>
</comment>
<dbReference type="EMBL" id="JAFBED010000001">
    <property type="protein sequence ID" value="MBM7618513.1"/>
    <property type="molecule type" value="Genomic_DNA"/>
</dbReference>
<proteinExistence type="predicted"/>
<evidence type="ECO:0000313" key="3">
    <source>
        <dbReference type="EMBL" id="MBM7618513.1"/>
    </source>
</evidence>
<protein>
    <recommendedName>
        <fullName evidence="2">SH3b domain-containing protein</fullName>
    </recommendedName>
</protein>
<gene>
    <name evidence="3" type="ORF">JOC95_000355</name>
</gene>
<dbReference type="RefSeq" id="WP_204412797.1">
    <property type="nucleotide sequence ID" value="NZ_JAFBED010000001.1"/>
</dbReference>
<sequence>MNEVPIYIAAWISLPLLIRSILIIISVALISKPVIKYAIPYLLIALAKILMVIVSLLGGMLITLMSFMLKKKLQEGGPPPSSIVHLESVVEKTVEFCNWTVSQLSKKNKENQRSRFNSYYRKVWVTAVAIVLLSLYFLPNSILSAKWASLDTWIIENPLDSGHLSQETARLILEDKLDGASKSVDAALEENTSIFVLIDSVDGGNLRMDATVQSESIAIINPEEELVYSGESKQNEDGVTWYYVRNESGKVGWISGTIVREK</sequence>
<feature type="transmembrane region" description="Helical" evidence="1">
    <location>
        <begin position="119"/>
        <end position="138"/>
    </location>
</feature>
<accession>A0ABS2NV27</accession>
<keyword evidence="1" id="KW-0812">Transmembrane</keyword>
<dbReference type="PROSITE" id="PS51781">
    <property type="entry name" value="SH3B"/>
    <property type="match status" value="1"/>
</dbReference>
<organism evidence="3 4">
    <name type="scientific">Sutcliffiella tianshenii</name>
    <dbReference type="NCBI Taxonomy" id="1463404"/>
    <lineage>
        <taxon>Bacteria</taxon>
        <taxon>Bacillati</taxon>
        <taxon>Bacillota</taxon>
        <taxon>Bacilli</taxon>
        <taxon>Bacillales</taxon>
        <taxon>Bacillaceae</taxon>
        <taxon>Sutcliffiella</taxon>
    </lineage>
</organism>
<keyword evidence="4" id="KW-1185">Reference proteome</keyword>
<dbReference type="InterPro" id="IPR003646">
    <property type="entry name" value="SH3-like_bac-type"/>
</dbReference>
<evidence type="ECO:0000259" key="2">
    <source>
        <dbReference type="PROSITE" id="PS51781"/>
    </source>
</evidence>
<keyword evidence="1" id="KW-0472">Membrane</keyword>
<keyword evidence="1" id="KW-1133">Transmembrane helix</keyword>
<dbReference type="Proteomes" id="UP000737402">
    <property type="component" value="Unassembled WGS sequence"/>
</dbReference>
<reference evidence="3 4" key="1">
    <citation type="submission" date="2021-01" db="EMBL/GenBank/DDBJ databases">
        <title>Genomic Encyclopedia of Type Strains, Phase IV (KMG-IV): sequencing the most valuable type-strain genomes for metagenomic binning, comparative biology and taxonomic classification.</title>
        <authorList>
            <person name="Goeker M."/>
        </authorList>
    </citation>
    <scope>NUCLEOTIDE SEQUENCE [LARGE SCALE GENOMIC DNA]</scope>
    <source>
        <strain evidence="3 4">DSM 25879</strain>
    </source>
</reference>
<feature type="transmembrane region" description="Helical" evidence="1">
    <location>
        <begin position="6"/>
        <end position="30"/>
    </location>
</feature>
<evidence type="ECO:0000256" key="1">
    <source>
        <dbReference type="SAM" id="Phobius"/>
    </source>
</evidence>
<feature type="transmembrane region" description="Helical" evidence="1">
    <location>
        <begin position="42"/>
        <end position="69"/>
    </location>
</feature>
<name>A0ABS2NV27_9BACI</name>
<evidence type="ECO:0000313" key="4">
    <source>
        <dbReference type="Proteomes" id="UP000737402"/>
    </source>
</evidence>
<feature type="domain" description="SH3b" evidence="2">
    <location>
        <begin position="190"/>
        <end position="262"/>
    </location>
</feature>
<dbReference type="Gene3D" id="2.30.30.40">
    <property type="entry name" value="SH3 Domains"/>
    <property type="match status" value="1"/>
</dbReference>